<dbReference type="InterPro" id="IPR004089">
    <property type="entry name" value="MCPsignal_dom"/>
</dbReference>
<evidence type="ECO:0000259" key="6">
    <source>
        <dbReference type="PROSITE" id="PS50111"/>
    </source>
</evidence>
<evidence type="ECO:0008006" key="10">
    <source>
        <dbReference type="Google" id="ProtNLM"/>
    </source>
</evidence>
<dbReference type="SMART" id="SM00283">
    <property type="entry name" value="MA"/>
    <property type="match status" value="1"/>
</dbReference>
<dbReference type="KEGG" id="ceu:A7L45_03915"/>
<keyword evidence="5" id="KW-0812">Transmembrane</keyword>
<keyword evidence="5" id="KW-1133">Transmembrane helix</keyword>
<feature type="domain" description="HAMP" evidence="7">
    <location>
        <begin position="341"/>
        <end position="397"/>
    </location>
</feature>
<dbReference type="Proteomes" id="UP000182569">
    <property type="component" value="Chromosome"/>
</dbReference>
<keyword evidence="5" id="KW-0472">Membrane</keyword>
<evidence type="ECO:0000256" key="3">
    <source>
        <dbReference type="PROSITE-ProRule" id="PRU00284"/>
    </source>
</evidence>
<evidence type="ECO:0000259" key="7">
    <source>
        <dbReference type="PROSITE" id="PS50885"/>
    </source>
</evidence>
<dbReference type="InterPro" id="IPR003660">
    <property type="entry name" value="HAMP_dom"/>
</dbReference>
<gene>
    <name evidence="8" type="ORF">A7L45_03915</name>
</gene>
<dbReference type="PANTHER" id="PTHR32089:SF112">
    <property type="entry name" value="LYSOZYME-LIKE PROTEIN-RELATED"/>
    <property type="match status" value="1"/>
</dbReference>
<protein>
    <recommendedName>
        <fullName evidence="10">Methyl-accepting chemotaxis protein</fullName>
    </recommendedName>
</protein>
<comment type="similarity">
    <text evidence="2">Belongs to the methyl-accepting chemotaxis (MCP) protein family.</text>
</comment>
<dbReference type="Pfam" id="PF22673">
    <property type="entry name" value="MCP-like_PDC_1"/>
    <property type="match status" value="1"/>
</dbReference>
<feature type="domain" description="Methyl-accepting transducer" evidence="6">
    <location>
        <begin position="409"/>
        <end position="667"/>
    </location>
</feature>
<reference evidence="9" key="1">
    <citation type="journal article" date="2016" name="Front. Microbiol.">
        <title>Complete Genome Sequence of Clostridium estertheticum DSM 8809, a Microbe Identified in Spoiled Vacuum Packed Beef.</title>
        <authorList>
            <person name="Yu Z."/>
            <person name="Gunn L."/>
            <person name="Brennan E."/>
            <person name="Reid R."/>
            <person name="Wall P.G."/>
            <person name="Gaora O.P."/>
            <person name="Hurley D."/>
            <person name="Bolton D."/>
            <person name="Fanning S."/>
        </authorList>
    </citation>
    <scope>NUCLEOTIDE SEQUENCE [LARGE SCALE GENOMIC DNA]</scope>
    <source>
        <strain evidence="9">DSM 8809</strain>
    </source>
</reference>
<evidence type="ECO:0000256" key="4">
    <source>
        <dbReference type="SAM" id="Coils"/>
    </source>
</evidence>
<dbReference type="SUPFAM" id="SSF58104">
    <property type="entry name" value="Methyl-accepting chemotaxis protein (MCP) signaling domain"/>
    <property type="match status" value="1"/>
</dbReference>
<dbReference type="OrthoDB" id="9804955at2"/>
<proteinExistence type="inferred from homology"/>
<keyword evidence="9" id="KW-1185">Reference proteome</keyword>
<dbReference type="CDD" id="cd12913">
    <property type="entry name" value="PDC1_MCP_like"/>
    <property type="match status" value="1"/>
</dbReference>
<dbReference type="EMBL" id="CP015756">
    <property type="protein sequence ID" value="APC39265.1"/>
    <property type="molecule type" value="Genomic_DNA"/>
</dbReference>
<evidence type="ECO:0000256" key="1">
    <source>
        <dbReference type="ARBA" id="ARBA00023224"/>
    </source>
</evidence>
<evidence type="ECO:0000256" key="5">
    <source>
        <dbReference type="SAM" id="Phobius"/>
    </source>
</evidence>
<dbReference type="Gene3D" id="3.30.450.20">
    <property type="entry name" value="PAS domain"/>
    <property type="match status" value="1"/>
</dbReference>
<dbReference type="GO" id="GO:0016020">
    <property type="term" value="C:membrane"/>
    <property type="evidence" value="ECO:0007669"/>
    <property type="project" value="InterPro"/>
</dbReference>
<dbReference type="Pfam" id="PF00015">
    <property type="entry name" value="MCPsignal"/>
    <property type="match status" value="1"/>
</dbReference>
<dbReference type="RefSeq" id="WP_071611559.1">
    <property type="nucleotide sequence ID" value="NZ_CP015756.1"/>
</dbReference>
<evidence type="ECO:0000256" key="2">
    <source>
        <dbReference type="ARBA" id="ARBA00029447"/>
    </source>
</evidence>
<keyword evidence="4" id="KW-0175">Coiled coil</keyword>
<dbReference type="PANTHER" id="PTHR32089">
    <property type="entry name" value="METHYL-ACCEPTING CHEMOTAXIS PROTEIN MCPB"/>
    <property type="match status" value="1"/>
</dbReference>
<evidence type="ECO:0000313" key="8">
    <source>
        <dbReference type="EMBL" id="APC39265.1"/>
    </source>
</evidence>
<organism evidence="8 9">
    <name type="scientific">Clostridium estertheticum subsp. estertheticum</name>
    <dbReference type="NCBI Taxonomy" id="1552"/>
    <lineage>
        <taxon>Bacteria</taxon>
        <taxon>Bacillati</taxon>
        <taxon>Bacillota</taxon>
        <taxon>Clostridia</taxon>
        <taxon>Eubacteriales</taxon>
        <taxon>Clostridiaceae</taxon>
        <taxon>Clostridium</taxon>
    </lineage>
</organism>
<name>A0A1J0GD34_9CLOT</name>
<dbReference type="Gene3D" id="1.10.287.950">
    <property type="entry name" value="Methyl-accepting chemotaxis protein"/>
    <property type="match status" value="1"/>
</dbReference>
<feature type="coiled-coil region" evidence="4">
    <location>
        <begin position="403"/>
        <end position="430"/>
    </location>
</feature>
<keyword evidence="1 3" id="KW-0807">Transducer</keyword>
<accession>A0A1J0GD34</accession>
<feature type="transmembrane region" description="Helical" evidence="5">
    <location>
        <begin position="316"/>
        <end position="339"/>
    </location>
</feature>
<dbReference type="GO" id="GO:0007165">
    <property type="term" value="P:signal transduction"/>
    <property type="evidence" value="ECO:0007669"/>
    <property type="project" value="UniProtKB-KW"/>
</dbReference>
<evidence type="ECO:0000313" key="9">
    <source>
        <dbReference type="Proteomes" id="UP000182569"/>
    </source>
</evidence>
<dbReference type="PROSITE" id="PS50111">
    <property type="entry name" value="CHEMOTAXIS_TRANSDUC_2"/>
    <property type="match status" value="1"/>
</dbReference>
<dbReference type="AlphaFoldDB" id="A0A1J0GD34"/>
<dbReference type="STRING" id="1552.A7L45_03915"/>
<sequence length="703" mass="77576">MKLLEKLKSSIGYKIVAAITVCCLLTSSIIATVCTIESKNVIQSEAESRLTDISSNKANEVNKLLLNTENTANNVENILSTTFDDNKANTDPKYTKAYLASIDPTIKKIGESQKNGLGITLILNPDITKDLYQICYEGTIKDKQFKKNSKFILSDFNEAKTNMGWYYNPIKTKTGIWSDPHVNASGKSVSNDKRISYTKPIYKNNELVAVLAIDLFFSDYGKMINSISVYNNGYAFLLNNKYDFLVDKKYTTKDNLEKIENGYLKSVATTMRNNTNGYTYAKINGEENVFGYSKLVNGDIMVIAVKNSDIFSRIIILEKIIICLALFLTIMFSIIGWWISKKISQPIILTTKLVKKTADFDLSEDDSCNHLLKSKDEVGQLANAFVLMKKELVALIKSILGNSQDLSASSEELSATVEELTAKFQQINNETKQIAIKVKETSTTSNKITVSAQTVDSKIHVLSIKSIEGNNNSTKAKERAIEVQKKGKEATESIENVFSEKEKSILKAIEEGSVVDDILVMADTIASISTQTNLLALNAAIEAARAGTQGKGFAVVADEVRKLAEQTSKAVVSIQNTIGGVQTAFKNLSQNSNEVLIFIKENVKPQLEDMSKMGIQYYEDANFISTMSGEIASMSEDLTTTISEVNDGMQNMSTLAQSSSESTGVIEESIDEVSQGVEQIAFTAQSQAEMAQKLNEMVLKFKL</sequence>
<dbReference type="PROSITE" id="PS50885">
    <property type="entry name" value="HAMP"/>
    <property type="match status" value="1"/>
</dbReference>